<dbReference type="InterPro" id="IPR011079">
    <property type="entry name" value="Ala_racemase_C"/>
</dbReference>
<dbReference type="Pfam" id="PF00842">
    <property type="entry name" value="Ala_racemase_C"/>
    <property type="match status" value="1"/>
</dbReference>
<dbReference type="NCBIfam" id="TIGR00492">
    <property type="entry name" value="alr"/>
    <property type="match status" value="1"/>
</dbReference>
<comment type="catalytic activity">
    <reaction evidence="4">
        <text>L-alanine = D-alanine</text>
        <dbReference type="Rhea" id="RHEA:20249"/>
        <dbReference type="ChEBI" id="CHEBI:57416"/>
        <dbReference type="ChEBI" id="CHEBI:57972"/>
        <dbReference type="EC" id="5.1.1.1"/>
    </reaction>
</comment>
<protein>
    <recommendedName>
        <fullName evidence="4">Alanine racemase</fullName>
        <ecNumber evidence="4">5.1.1.1</ecNumber>
    </recommendedName>
</protein>
<evidence type="ECO:0000259" key="5">
    <source>
        <dbReference type="SMART" id="SM01005"/>
    </source>
</evidence>
<dbReference type="EC" id="5.1.1.1" evidence="4"/>
<evidence type="ECO:0000256" key="4">
    <source>
        <dbReference type="HAMAP-Rule" id="MF_01201"/>
    </source>
</evidence>
<comment type="pathway">
    <text evidence="4">Amino-acid biosynthesis; D-alanine biosynthesis; D-alanine from L-alanine: step 1/1.</text>
</comment>
<proteinExistence type="inferred from homology"/>
<comment type="function">
    <text evidence="4">Catalyzes the interconversion of L-alanine and D-alanine. May also act on other amino acids.</text>
</comment>
<evidence type="ECO:0000256" key="1">
    <source>
        <dbReference type="ARBA" id="ARBA00001933"/>
    </source>
</evidence>
<comment type="caution">
    <text evidence="6">The sequence shown here is derived from an EMBL/GenBank/DDBJ whole genome shotgun (WGS) entry which is preliminary data.</text>
</comment>
<reference evidence="6 7" key="1">
    <citation type="submission" date="2016-11" db="EMBL/GenBank/DDBJ databases">
        <authorList>
            <person name="Varghese N."/>
            <person name="Submissions S."/>
        </authorList>
    </citation>
    <scope>NUCLEOTIDE SEQUENCE [LARGE SCALE GENOMIC DNA]</scope>
    <source>
        <strain evidence="6 7">DSM 20664</strain>
    </source>
</reference>
<dbReference type="InterPro" id="IPR009006">
    <property type="entry name" value="Ala_racemase/Decarboxylase_C"/>
</dbReference>
<accession>A0ABY1JC36</accession>
<dbReference type="Gene3D" id="3.20.20.10">
    <property type="entry name" value="Alanine racemase"/>
    <property type="match status" value="1"/>
</dbReference>
<feature type="binding site" evidence="4">
    <location>
        <position position="135"/>
    </location>
    <ligand>
        <name>substrate</name>
    </ligand>
</feature>
<keyword evidence="3 4" id="KW-0413">Isomerase</keyword>
<dbReference type="PANTHER" id="PTHR30511">
    <property type="entry name" value="ALANINE RACEMASE"/>
    <property type="match status" value="1"/>
</dbReference>
<name>A0ABY1JC36_9BACT</name>
<dbReference type="InterPro" id="IPR001608">
    <property type="entry name" value="Ala_racemase_N"/>
</dbReference>
<dbReference type="EMBL" id="FSQZ01000001">
    <property type="protein sequence ID" value="SIN65037.1"/>
    <property type="molecule type" value="Genomic_DNA"/>
</dbReference>
<feature type="active site" description="Proton acceptor; specific for L-alanine" evidence="4">
    <location>
        <position position="264"/>
    </location>
</feature>
<dbReference type="HAMAP" id="MF_01201">
    <property type="entry name" value="Ala_racemase"/>
    <property type="match status" value="1"/>
</dbReference>
<comment type="cofactor">
    <cofactor evidence="1 4">
        <name>pyridoxal 5'-phosphate</name>
        <dbReference type="ChEBI" id="CHEBI:597326"/>
    </cofactor>
</comment>
<dbReference type="PRINTS" id="PR00992">
    <property type="entry name" value="ALARACEMASE"/>
</dbReference>
<feature type="modified residue" description="N6-(pyridoxal phosphate)lysine" evidence="4">
    <location>
        <position position="37"/>
    </location>
</feature>
<feature type="active site" description="Proton acceptor; specific for D-alanine" evidence="4">
    <location>
        <position position="37"/>
    </location>
</feature>
<dbReference type="Proteomes" id="UP000185093">
    <property type="component" value="Unassembled WGS sequence"/>
</dbReference>
<organism evidence="6 7">
    <name type="scientific">Acetomicrobium flavidum</name>
    <dbReference type="NCBI Taxonomy" id="49896"/>
    <lineage>
        <taxon>Bacteria</taxon>
        <taxon>Thermotogati</taxon>
        <taxon>Synergistota</taxon>
        <taxon>Synergistia</taxon>
        <taxon>Synergistales</taxon>
        <taxon>Acetomicrobiaceae</taxon>
        <taxon>Acetomicrobium</taxon>
    </lineage>
</organism>
<gene>
    <name evidence="6" type="ORF">SAMN05444368_0705</name>
</gene>
<feature type="binding site" evidence="4">
    <location>
        <position position="312"/>
    </location>
    <ligand>
        <name>substrate</name>
    </ligand>
</feature>
<dbReference type="SMART" id="SM01005">
    <property type="entry name" value="Ala_racemase_C"/>
    <property type="match status" value="1"/>
</dbReference>
<dbReference type="InterPro" id="IPR029066">
    <property type="entry name" value="PLP-binding_barrel"/>
</dbReference>
<comment type="similarity">
    <text evidence="4">Belongs to the alanine racemase family.</text>
</comment>
<dbReference type="PANTHER" id="PTHR30511:SF0">
    <property type="entry name" value="ALANINE RACEMASE, CATABOLIC-RELATED"/>
    <property type="match status" value="1"/>
</dbReference>
<dbReference type="Gene3D" id="2.40.37.10">
    <property type="entry name" value="Lyase, Ornithine Decarboxylase, Chain A, domain 1"/>
    <property type="match status" value="1"/>
</dbReference>
<keyword evidence="2 4" id="KW-0663">Pyridoxal phosphate</keyword>
<dbReference type="Pfam" id="PF01168">
    <property type="entry name" value="Ala_racemase_N"/>
    <property type="match status" value="1"/>
</dbReference>
<dbReference type="InterPro" id="IPR000821">
    <property type="entry name" value="Ala_racemase"/>
</dbReference>
<keyword evidence="7" id="KW-1185">Reference proteome</keyword>
<dbReference type="SUPFAM" id="SSF50621">
    <property type="entry name" value="Alanine racemase C-terminal domain-like"/>
    <property type="match status" value="1"/>
</dbReference>
<dbReference type="CDD" id="cd00430">
    <property type="entry name" value="PLPDE_III_AR"/>
    <property type="match status" value="1"/>
</dbReference>
<evidence type="ECO:0000313" key="6">
    <source>
        <dbReference type="EMBL" id="SIN65037.1"/>
    </source>
</evidence>
<dbReference type="SUPFAM" id="SSF51419">
    <property type="entry name" value="PLP-binding barrel"/>
    <property type="match status" value="1"/>
</dbReference>
<evidence type="ECO:0000256" key="2">
    <source>
        <dbReference type="ARBA" id="ARBA00022898"/>
    </source>
</evidence>
<evidence type="ECO:0000313" key="7">
    <source>
        <dbReference type="Proteomes" id="UP000185093"/>
    </source>
</evidence>
<evidence type="ECO:0000256" key="3">
    <source>
        <dbReference type="ARBA" id="ARBA00023235"/>
    </source>
</evidence>
<dbReference type="RefSeq" id="WP_074199288.1">
    <property type="nucleotide sequence ID" value="NZ_FSQZ01000001.1"/>
</dbReference>
<sequence length="376" mass="41385">MNLRPTRYEVNLTNLQHNFNCVRSFVGPNVQVMSVVKANGYGMGIVRIARALAEAGCQRFAVATPDEAIALREAGISEPLLVLGPSPCEAAECYVRHDIAAALTDMAFAHAASQAAQRQAKVARLHLKIDSGMGRIGFLPEELPGVLPELKGLPGLDVEGAFTHFATADEINLEYTHWQFKRYMKALDILDEFGVKVRLRHVCNSPATLNVPKYHLDAVRPGLILYGMWPSEHCNKPFDLKPVFQVKTEVAALRTLPLGSGVGYGLRYMTRGEERIAILPIGYHDGYPRTLSMRASVLIKGVRAPIVGNICMDQTMVNVTHIPNVKVGDEVVLIGAQGKERITPEEIAGLLGTINYEVPNLFTPRVPRVYLQENIV</sequence>
<feature type="domain" description="Alanine racemase C-terminal" evidence="5">
    <location>
        <begin position="243"/>
        <end position="371"/>
    </location>
</feature>